<evidence type="ECO:0000256" key="7">
    <source>
        <dbReference type="ARBA" id="ARBA00023180"/>
    </source>
</evidence>
<keyword evidence="7" id="KW-0325">Glycoprotein</keyword>
<keyword evidence="4" id="KW-0336">GPI-anchor</keyword>
<keyword evidence="3" id="KW-1003">Cell membrane</keyword>
<feature type="signal peptide" evidence="9">
    <location>
        <begin position="1"/>
        <end position="19"/>
    </location>
</feature>
<evidence type="ECO:0000259" key="10">
    <source>
        <dbReference type="Pfam" id="PF13206"/>
    </source>
</evidence>
<evidence type="ECO:0000256" key="3">
    <source>
        <dbReference type="ARBA" id="ARBA00022475"/>
    </source>
</evidence>
<keyword evidence="12" id="KW-1185">Reference proteome</keyword>
<dbReference type="Proteomes" id="UP000000702">
    <property type="component" value="Unassembled WGS sequence"/>
</dbReference>
<evidence type="ECO:0000256" key="8">
    <source>
        <dbReference type="ARBA" id="ARBA00023288"/>
    </source>
</evidence>
<evidence type="ECO:0000256" key="2">
    <source>
        <dbReference type="ARBA" id="ARBA00004609"/>
    </source>
</evidence>
<organism evidence="11 12">
    <name type="scientific">Trypanosoma congolense (strain IL3000)</name>
    <dbReference type="NCBI Taxonomy" id="1068625"/>
    <lineage>
        <taxon>Eukaryota</taxon>
        <taxon>Discoba</taxon>
        <taxon>Euglenozoa</taxon>
        <taxon>Kinetoplastea</taxon>
        <taxon>Metakinetoplastina</taxon>
        <taxon>Trypanosomatida</taxon>
        <taxon>Trypanosomatidae</taxon>
        <taxon>Trypanosoma</taxon>
        <taxon>Nannomonas</taxon>
    </lineage>
</organism>
<dbReference type="VEuPathDB" id="TriTrypDB:TcIL3000_0_48110"/>
<feature type="chain" id="PRO_5003390036" evidence="9">
    <location>
        <begin position="20"/>
        <end position="446"/>
    </location>
</feature>
<dbReference type="Pfam" id="PF13206">
    <property type="entry name" value="VSG_B"/>
    <property type="match status" value="1"/>
</dbReference>
<dbReference type="GO" id="GO:0098552">
    <property type="term" value="C:side of membrane"/>
    <property type="evidence" value="ECO:0007669"/>
    <property type="project" value="UniProtKB-KW"/>
</dbReference>
<evidence type="ECO:0000256" key="5">
    <source>
        <dbReference type="ARBA" id="ARBA00022729"/>
    </source>
</evidence>
<dbReference type="EMBL" id="CAEQ01001407">
    <property type="protein sequence ID" value="CCD14151.1"/>
    <property type="molecule type" value="Genomic_DNA"/>
</dbReference>
<evidence type="ECO:0000256" key="9">
    <source>
        <dbReference type="SAM" id="SignalP"/>
    </source>
</evidence>
<comment type="subcellular location">
    <subcellularLocation>
        <location evidence="2">Cell membrane</location>
        <topology evidence="2">Lipid-anchor</topology>
        <topology evidence="2">GPI-anchor</topology>
    </subcellularLocation>
</comment>
<dbReference type="GO" id="GO:0005886">
    <property type="term" value="C:plasma membrane"/>
    <property type="evidence" value="ECO:0007669"/>
    <property type="project" value="UniProtKB-SubCell"/>
</dbReference>
<dbReference type="InterPro" id="IPR025932">
    <property type="entry name" value="Trypano_VSG_B_N_dom"/>
</dbReference>
<dbReference type="AlphaFoldDB" id="F9WA95"/>
<evidence type="ECO:0000313" key="11">
    <source>
        <dbReference type="EMBL" id="CCD14151.1"/>
    </source>
</evidence>
<sequence>MNPVRLLLVAAICSSFACSAEPTSREGPNKKQFNILCRIYRAVSAAPTSVFDQEEVDRIRDDIDVINASFGEHRWFHGIAEVDPHAKPEEISNTQYEEAGDLWPRWKKAVEEVISGPTHVKKLPASSPVVRVARFKLIKIEDRVEEILRDIREKSESAGLGQLNRTLQDAIFGEGSEGKLLPYRYSNRADNCGKVDAYKQMTNTSGGKSMAHDFICLCATNKGTGQKPSEGGDNCLGGVASTKEWEQGNNKGIGNLETIWKSIKDECSQMVKKPSSSSNLEDALHAFLDEIADERGIKAPVLYGVLGKLRPTSYRSGAACNGENGGQLLEGGGACVIYKVKNGPSEEPDIPWFDKLKEAIEQLERLKNITASIQQDITQLKMLRSRAEEIYETAASTADLASLLHAHLRGNFSEMLGPSDPVWLQSLSTGGSPIQKSIFLAWFFLV</sequence>
<keyword evidence="6" id="KW-0472">Membrane</keyword>
<reference evidence="11 12" key="2">
    <citation type="journal article" date="2012" name="Proc. Natl. Acad. Sci. U.S.A.">
        <title>Antigenic diversity is generated by distinct evolutionary mechanisms in African trypanosome species.</title>
        <authorList>
            <person name="Jackson A.P."/>
            <person name="Berry A."/>
            <person name="Aslett M."/>
            <person name="Allison H.C."/>
            <person name="Burton P."/>
            <person name="Vavrova-Anderson J."/>
            <person name="Brown R."/>
            <person name="Browne H."/>
            <person name="Corton N."/>
            <person name="Hauser H."/>
            <person name="Gamble J."/>
            <person name="Gilderthorp R."/>
            <person name="Marcello L."/>
            <person name="McQuillan J."/>
            <person name="Otto T.D."/>
            <person name="Quail M.A."/>
            <person name="Sanders M.J."/>
            <person name="van Tonder A."/>
            <person name="Ginger M.L."/>
            <person name="Field M.C."/>
            <person name="Barry J.D."/>
            <person name="Hertz-Fowler C."/>
            <person name="Berriman M."/>
        </authorList>
    </citation>
    <scope>NUCLEOTIDE SEQUENCE [LARGE SCALE GENOMIC DNA]</scope>
    <source>
        <strain evidence="11 12">IL3000</strain>
    </source>
</reference>
<gene>
    <name evidence="11" type="ORF">TCIL3000_0_48110</name>
</gene>
<evidence type="ECO:0000256" key="1">
    <source>
        <dbReference type="ARBA" id="ARBA00002523"/>
    </source>
</evidence>
<keyword evidence="8" id="KW-0449">Lipoprotein</keyword>
<protein>
    <submittedName>
        <fullName evidence="11">Variant surface glycoprotein</fullName>
    </submittedName>
</protein>
<proteinExistence type="predicted"/>
<dbReference type="PROSITE" id="PS51257">
    <property type="entry name" value="PROKAR_LIPOPROTEIN"/>
    <property type="match status" value="1"/>
</dbReference>
<evidence type="ECO:0000313" key="12">
    <source>
        <dbReference type="Proteomes" id="UP000000702"/>
    </source>
</evidence>
<evidence type="ECO:0000256" key="4">
    <source>
        <dbReference type="ARBA" id="ARBA00022622"/>
    </source>
</evidence>
<comment type="function">
    <text evidence="1">VSG forms a coat on the surface of the parasite. The trypanosome evades the immune response of the host by expressing a series of antigenically distinct VSGs from an estimated 1000 VSG genes.</text>
</comment>
<accession>F9WA95</accession>
<keyword evidence="5 9" id="KW-0732">Signal</keyword>
<reference evidence="12" key="1">
    <citation type="submission" date="2011-07" db="EMBL/GenBank/DDBJ databases">
        <title>Divergent evolution of antigenic variation in African trypanosomes.</title>
        <authorList>
            <person name="Jackson A.P."/>
            <person name="Berry A."/>
            <person name="Allison H.C."/>
            <person name="Burton P."/>
            <person name="Anderson J."/>
            <person name="Aslett M."/>
            <person name="Brown R."/>
            <person name="Corton N."/>
            <person name="Harris D."/>
            <person name="Hauser H."/>
            <person name="Gamble J."/>
            <person name="Gilderthorp R."/>
            <person name="McQuillan J."/>
            <person name="Quail M.A."/>
            <person name="Sanders M."/>
            <person name="Van Tonder A."/>
            <person name="Ginger M.L."/>
            <person name="Donelson J.E."/>
            <person name="Field M.C."/>
            <person name="Barry J.D."/>
            <person name="Berriman M."/>
            <person name="Hertz-Fowler C."/>
        </authorList>
    </citation>
    <scope>NUCLEOTIDE SEQUENCE [LARGE SCALE GENOMIC DNA]</scope>
    <source>
        <strain evidence="12">IL3000</strain>
    </source>
</reference>
<evidence type="ECO:0000256" key="6">
    <source>
        <dbReference type="ARBA" id="ARBA00023136"/>
    </source>
</evidence>
<name>F9WA95_TRYCI</name>
<comment type="caution">
    <text evidence="11">The sequence shown here is derived from an EMBL/GenBank/DDBJ whole genome shotgun (WGS) entry which is preliminary data.</text>
</comment>
<feature type="domain" description="Trypanosome variant surface glycoprotein B-type N-terminal" evidence="10">
    <location>
        <begin position="21"/>
        <end position="381"/>
    </location>
</feature>